<sequence length="124" mass="13474">MKWSIRTSKIMGFQQFQRHSPSTRAPTMGMGTGMGLESAVRIALAAQGHLTGGEKKKTNLILLRLEQIALASYVNPLADPVAWDRMIAYPSNKVSVLVANVLNGPDTTVNEDWAKVIDRAHASG</sequence>
<organism evidence="1 2">
    <name type="scientific">Aspergillus fumigatus (strain CBS 144.89 / FGSC A1163 / CEA10)</name>
    <name type="common">Neosartorya fumigata</name>
    <dbReference type="NCBI Taxonomy" id="451804"/>
    <lineage>
        <taxon>Eukaryota</taxon>
        <taxon>Fungi</taxon>
        <taxon>Dikarya</taxon>
        <taxon>Ascomycota</taxon>
        <taxon>Pezizomycotina</taxon>
        <taxon>Eurotiomycetes</taxon>
        <taxon>Eurotiomycetidae</taxon>
        <taxon>Eurotiales</taxon>
        <taxon>Aspergillaceae</taxon>
        <taxon>Aspergillus</taxon>
        <taxon>Aspergillus subgen. Fumigati</taxon>
    </lineage>
</organism>
<dbReference type="VEuPathDB" id="FungiDB:AFUB_076240"/>
<evidence type="ECO:0000313" key="2">
    <source>
        <dbReference type="Proteomes" id="UP000001699"/>
    </source>
</evidence>
<dbReference type="EMBL" id="DS499599">
    <property type="protein sequence ID" value="EDP49594.1"/>
    <property type="molecule type" value="Genomic_DNA"/>
</dbReference>
<keyword evidence="2" id="KW-1185">Reference proteome</keyword>
<protein>
    <submittedName>
        <fullName evidence="1">Spherulin 4 family protein, putative</fullName>
    </submittedName>
</protein>
<dbReference type="HOGENOM" id="CLU_2003389_0_0_1"/>
<name>B0Y863_ASPFC</name>
<reference evidence="1 2" key="1">
    <citation type="journal article" date="2008" name="PLoS Genet.">
        <title>Genomic islands in the pathogenic filamentous fungus Aspergillus fumigatus.</title>
        <authorList>
            <person name="Fedorova N.D."/>
            <person name="Khaldi N."/>
            <person name="Joardar V.S."/>
            <person name="Maiti R."/>
            <person name="Amedeo P."/>
            <person name="Anderson M.J."/>
            <person name="Crabtree J."/>
            <person name="Silva J.C."/>
            <person name="Badger J.H."/>
            <person name="Albarraq A."/>
            <person name="Angiuoli S."/>
            <person name="Bussey H."/>
            <person name="Bowyer P."/>
            <person name="Cotty P.J."/>
            <person name="Dyer P.S."/>
            <person name="Egan A."/>
            <person name="Galens K."/>
            <person name="Fraser-Liggett C.M."/>
            <person name="Haas B.J."/>
            <person name="Inman J.M."/>
            <person name="Kent R."/>
            <person name="Lemieux S."/>
            <person name="Malavazi I."/>
            <person name="Orvis J."/>
            <person name="Roemer T."/>
            <person name="Ronning C.M."/>
            <person name="Sundaram J.P."/>
            <person name="Sutton G."/>
            <person name="Turner G."/>
            <person name="Venter J.C."/>
            <person name="White O.R."/>
            <person name="Whitty B.R."/>
            <person name="Youngman P."/>
            <person name="Wolfe K.H."/>
            <person name="Goldman G.H."/>
            <person name="Wortman J.R."/>
            <person name="Jiang B."/>
            <person name="Denning D.W."/>
            <person name="Nierman W.C."/>
        </authorList>
    </citation>
    <scope>NUCLEOTIDE SEQUENCE [LARGE SCALE GENOMIC DNA]</scope>
    <source>
        <strain evidence="2">CBS 144.89 / FGSC A1163 / CEA10</strain>
    </source>
</reference>
<dbReference type="AlphaFoldDB" id="B0Y863"/>
<evidence type="ECO:0000313" key="1">
    <source>
        <dbReference type="EMBL" id="EDP49594.1"/>
    </source>
</evidence>
<dbReference type="Proteomes" id="UP000001699">
    <property type="component" value="Unassembled WGS sequence"/>
</dbReference>
<gene>
    <name evidence="1" type="ORF">AFUB_076240</name>
</gene>
<accession>B0Y863</accession>
<dbReference type="OrthoDB" id="1896086at2759"/>
<proteinExistence type="predicted"/>